<reference evidence="3" key="1">
    <citation type="journal article" date="2020" name="Nat. Commun.">
        <title>Genome sequence of the cluster root forming white lupin.</title>
        <authorList>
            <person name="Hufnagel B."/>
            <person name="Marques A."/>
            <person name="Soriano A."/>
            <person name="Marques L."/>
            <person name="Divol F."/>
            <person name="Doumas P."/>
            <person name="Sallet E."/>
            <person name="Mancinotti D."/>
            <person name="Carrere S."/>
            <person name="Marande W."/>
            <person name="Arribat S."/>
            <person name="Keller J."/>
            <person name="Huneau C."/>
            <person name="Blein T."/>
            <person name="Aime D."/>
            <person name="Laguerre M."/>
            <person name="Taylor J."/>
            <person name="Schubert V."/>
            <person name="Nelson M."/>
            <person name="Geu-Flores F."/>
            <person name="Crespi M."/>
            <person name="Gallardo-Guerrero K."/>
            <person name="Delaux P.-M."/>
            <person name="Salse J."/>
            <person name="Berges H."/>
            <person name="Guyot R."/>
            <person name="Gouzy J."/>
            <person name="Peret B."/>
        </authorList>
    </citation>
    <scope>NUCLEOTIDE SEQUENCE [LARGE SCALE GENOMIC DNA]</scope>
    <source>
        <strain evidence="3">cv. Amiga</strain>
    </source>
</reference>
<keyword evidence="2" id="KW-0695">RNA-directed DNA polymerase</keyword>
<dbReference type="Pfam" id="PF22936">
    <property type="entry name" value="Pol_BBD"/>
    <property type="match status" value="1"/>
</dbReference>
<keyword evidence="2" id="KW-0548">Nucleotidyltransferase</keyword>
<dbReference type="GO" id="GO:0003964">
    <property type="term" value="F:RNA-directed DNA polymerase activity"/>
    <property type="evidence" value="ECO:0007669"/>
    <property type="project" value="UniProtKB-KW"/>
</dbReference>
<evidence type="ECO:0000313" key="3">
    <source>
        <dbReference type="Proteomes" id="UP000447434"/>
    </source>
</evidence>
<keyword evidence="2" id="KW-0808">Transferase</keyword>
<dbReference type="Proteomes" id="UP000447434">
    <property type="component" value="Chromosome 4"/>
</dbReference>
<evidence type="ECO:0000259" key="1">
    <source>
        <dbReference type="Pfam" id="PF22936"/>
    </source>
</evidence>
<dbReference type="OrthoDB" id="1683578at2759"/>
<sequence length="60" mass="6515">MNVAYGYCSWIVDSGASFHVSPHEGFFSNYKKGDYGTVKMGNHVISKISGIGDIVLLTDT</sequence>
<name>A0A6A4QRG5_LUPAL</name>
<feature type="domain" description="Retrovirus-related Pol polyprotein from transposon TNT 1-94-like beta-barrel" evidence="1">
    <location>
        <begin position="10"/>
        <end position="57"/>
    </location>
</feature>
<accession>A0A6A4QRG5</accession>
<proteinExistence type="predicted"/>
<organism evidence="2 3">
    <name type="scientific">Lupinus albus</name>
    <name type="common">White lupine</name>
    <name type="synonym">Lupinus termis</name>
    <dbReference type="NCBI Taxonomy" id="3870"/>
    <lineage>
        <taxon>Eukaryota</taxon>
        <taxon>Viridiplantae</taxon>
        <taxon>Streptophyta</taxon>
        <taxon>Embryophyta</taxon>
        <taxon>Tracheophyta</taxon>
        <taxon>Spermatophyta</taxon>
        <taxon>Magnoliopsida</taxon>
        <taxon>eudicotyledons</taxon>
        <taxon>Gunneridae</taxon>
        <taxon>Pentapetalae</taxon>
        <taxon>rosids</taxon>
        <taxon>fabids</taxon>
        <taxon>Fabales</taxon>
        <taxon>Fabaceae</taxon>
        <taxon>Papilionoideae</taxon>
        <taxon>50 kb inversion clade</taxon>
        <taxon>genistoids sensu lato</taxon>
        <taxon>core genistoids</taxon>
        <taxon>Genisteae</taxon>
        <taxon>Lupinus</taxon>
    </lineage>
</organism>
<keyword evidence="3" id="KW-1185">Reference proteome</keyword>
<comment type="caution">
    <text evidence="2">The sequence shown here is derived from an EMBL/GenBank/DDBJ whole genome shotgun (WGS) entry which is preliminary data.</text>
</comment>
<gene>
    <name evidence="2" type="ORF">Lalb_Chr04g0256191</name>
</gene>
<dbReference type="InterPro" id="IPR054722">
    <property type="entry name" value="PolX-like_BBD"/>
</dbReference>
<dbReference type="EMBL" id="WOCE01000004">
    <property type="protein sequence ID" value="KAE9615524.1"/>
    <property type="molecule type" value="Genomic_DNA"/>
</dbReference>
<dbReference type="AlphaFoldDB" id="A0A6A4QRG5"/>
<evidence type="ECO:0000313" key="2">
    <source>
        <dbReference type="EMBL" id="KAE9615524.1"/>
    </source>
</evidence>
<protein>
    <submittedName>
        <fullName evidence="2">Putative RNA-directed DNA polymerase</fullName>
    </submittedName>
</protein>